<dbReference type="AlphaFoldDB" id="A0A0R1W4F2"/>
<gene>
    <name evidence="1" type="ORF">FD16_GL002362</name>
</gene>
<keyword evidence="2" id="KW-1185">Reference proteome</keyword>
<sequence length="61" mass="6619">MGSSISIHALTKSATLIKALQKAGKMISIHALTKSATVRFAISSGNSFYFNSRTHEECDFI</sequence>
<dbReference type="PATRIC" id="fig|1423807.3.peg.2439"/>
<dbReference type="EMBL" id="AZGF01000008">
    <property type="protein sequence ID" value="KRM12367.1"/>
    <property type="molecule type" value="Genomic_DNA"/>
</dbReference>
<organism evidence="1 2">
    <name type="scientific">Paucilactobacillus suebicus DSM 5007 = KCTC 3549</name>
    <dbReference type="NCBI Taxonomy" id="1423807"/>
    <lineage>
        <taxon>Bacteria</taxon>
        <taxon>Bacillati</taxon>
        <taxon>Bacillota</taxon>
        <taxon>Bacilli</taxon>
        <taxon>Lactobacillales</taxon>
        <taxon>Lactobacillaceae</taxon>
        <taxon>Paucilactobacillus</taxon>
    </lineage>
</organism>
<evidence type="ECO:0000313" key="1">
    <source>
        <dbReference type="EMBL" id="KRM12367.1"/>
    </source>
</evidence>
<evidence type="ECO:0000313" key="2">
    <source>
        <dbReference type="Proteomes" id="UP000051820"/>
    </source>
</evidence>
<reference evidence="1 2" key="1">
    <citation type="journal article" date="2015" name="Genome Announc.">
        <title>Expanding the biotechnology potential of lactobacilli through comparative genomics of 213 strains and associated genera.</title>
        <authorList>
            <person name="Sun Z."/>
            <person name="Harris H.M."/>
            <person name="McCann A."/>
            <person name="Guo C."/>
            <person name="Argimon S."/>
            <person name="Zhang W."/>
            <person name="Yang X."/>
            <person name="Jeffery I.B."/>
            <person name="Cooney J.C."/>
            <person name="Kagawa T.F."/>
            <person name="Liu W."/>
            <person name="Song Y."/>
            <person name="Salvetti E."/>
            <person name="Wrobel A."/>
            <person name="Rasinkangas P."/>
            <person name="Parkhill J."/>
            <person name="Rea M.C."/>
            <person name="O'Sullivan O."/>
            <person name="Ritari J."/>
            <person name="Douillard F.P."/>
            <person name="Paul Ross R."/>
            <person name="Yang R."/>
            <person name="Briner A.E."/>
            <person name="Felis G.E."/>
            <person name="de Vos W.M."/>
            <person name="Barrangou R."/>
            <person name="Klaenhammer T.R."/>
            <person name="Caufield P.W."/>
            <person name="Cui Y."/>
            <person name="Zhang H."/>
            <person name="O'Toole P.W."/>
        </authorList>
    </citation>
    <scope>NUCLEOTIDE SEQUENCE [LARGE SCALE GENOMIC DNA]</scope>
    <source>
        <strain evidence="1 2">DSM 5007</strain>
    </source>
</reference>
<proteinExistence type="predicted"/>
<accession>A0A0R1W4F2</accession>
<protein>
    <submittedName>
        <fullName evidence="1">Uncharacterized protein</fullName>
    </submittedName>
</protein>
<comment type="caution">
    <text evidence="1">The sequence shown here is derived from an EMBL/GenBank/DDBJ whole genome shotgun (WGS) entry which is preliminary data.</text>
</comment>
<name>A0A0R1W4F2_9LACO</name>
<dbReference type="Proteomes" id="UP000051820">
    <property type="component" value="Unassembled WGS sequence"/>
</dbReference>